<accession>A0A9X3TNF9</accession>
<evidence type="ECO:0000256" key="1">
    <source>
        <dbReference type="ARBA" id="ARBA00006754"/>
    </source>
</evidence>
<dbReference type="InterPro" id="IPR051448">
    <property type="entry name" value="CdaR-like_regulators"/>
</dbReference>
<dbReference type="InterPro" id="IPR041522">
    <property type="entry name" value="CdaR_GGDEF"/>
</dbReference>
<dbReference type="PANTHER" id="PTHR33744">
    <property type="entry name" value="CARBOHYDRATE DIACID REGULATOR"/>
    <property type="match status" value="1"/>
</dbReference>
<dbReference type="Gene3D" id="1.10.10.2840">
    <property type="entry name" value="PucR C-terminal helix-turn-helix domain"/>
    <property type="match status" value="1"/>
</dbReference>
<evidence type="ECO:0000313" key="5">
    <source>
        <dbReference type="Proteomes" id="UP001151071"/>
    </source>
</evidence>
<feature type="domain" description="CdaR GGDEF-like" evidence="3">
    <location>
        <begin position="171"/>
        <end position="292"/>
    </location>
</feature>
<protein>
    <submittedName>
        <fullName evidence="4">Helix-turn-helix domain-containing protein</fullName>
    </submittedName>
</protein>
<dbReference type="EMBL" id="JAPYYP010000003">
    <property type="protein sequence ID" value="MDA5107514.1"/>
    <property type="molecule type" value="Genomic_DNA"/>
</dbReference>
<comment type="caution">
    <text evidence="4">The sequence shown here is derived from an EMBL/GenBank/DDBJ whole genome shotgun (WGS) entry which is preliminary data.</text>
</comment>
<dbReference type="RefSeq" id="WP_271139531.1">
    <property type="nucleotide sequence ID" value="NZ_JAPYYP010000003.1"/>
</dbReference>
<evidence type="ECO:0000259" key="2">
    <source>
        <dbReference type="Pfam" id="PF13556"/>
    </source>
</evidence>
<dbReference type="Gene3D" id="3.30.450.40">
    <property type="match status" value="1"/>
</dbReference>
<name>A0A9X3TNF9_9BACL</name>
<gene>
    <name evidence="4" type="ORF">O3V59_04010</name>
</gene>
<dbReference type="PANTHER" id="PTHR33744:SF1">
    <property type="entry name" value="DNA-BINDING TRANSCRIPTIONAL ACTIVATOR ADER"/>
    <property type="match status" value="1"/>
</dbReference>
<dbReference type="Proteomes" id="UP001151071">
    <property type="component" value="Unassembled WGS sequence"/>
</dbReference>
<dbReference type="Pfam" id="PF17853">
    <property type="entry name" value="GGDEF_2"/>
    <property type="match status" value="1"/>
</dbReference>
<proteinExistence type="inferred from homology"/>
<evidence type="ECO:0000259" key="3">
    <source>
        <dbReference type="Pfam" id="PF17853"/>
    </source>
</evidence>
<keyword evidence="5" id="KW-1185">Reference proteome</keyword>
<dbReference type="AlphaFoldDB" id="A0A9X3TNF9"/>
<evidence type="ECO:0000313" key="4">
    <source>
        <dbReference type="EMBL" id="MDA5107514.1"/>
    </source>
</evidence>
<dbReference type="InterPro" id="IPR029016">
    <property type="entry name" value="GAF-like_dom_sf"/>
</dbReference>
<sequence>MSVQPDYFQQYQHADIEELADIIGDLLQNPITIEDADHRLIAYSSHGESTDQARWSTIMGRRVPEHVLTRLWKDGVFQELLTKDDPVHIPAKDEVGLGKRVAIAIRRGSDVLGYIWAQEVNRPLTEEDDEILRQAARAAVTRLVQRQGKRKAEERRRKEFLWELLLGNHTSDTLIRQKAESLQMRLPSSYLICVIEAAGTGLEQYLYPLLMRDKLLWVVDGGQIVLLIGLFGSGKEGKDELLRKTEQFLADSLGKLVAHVREGQVTAGYGCVYKAYPDIVKSYREALHAVRVKRLFPRETEGIHGYHELGIYRYLLKLKEWDEEQGYENDRLARLKAYDRENQTALMETLETYLDAAGRANVTAQQLHIHINTLGYRLRRIEEILRVDLEDMNQRAALYLELKMDKLDRER</sequence>
<comment type="similarity">
    <text evidence="1">Belongs to the CdaR family.</text>
</comment>
<dbReference type="Pfam" id="PF13556">
    <property type="entry name" value="HTH_30"/>
    <property type="match status" value="1"/>
</dbReference>
<organism evidence="4 5">
    <name type="scientific">Brevibacillus thermoruber</name>
    <dbReference type="NCBI Taxonomy" id="33942"/>
    <lineage>
        <taxon>Bacteria</taxon>
        <taxon>Bacillati</taxon>
        <taxon>Bacillota</taxon>
        <taxon>Bacilli</taxon>
        <taxon>Bacillales</taxon>
        <taxon>Paenibacillaceae</taxon>
        <taxon>Brevibacillus</taxon>
    </lineage>
</organism>
<feature type="domain" description="PucR C-terminal helix-turn-helix" evidence="2">
    <location>
        <begin position="346"/>
        <end position="403"/>
    </location>
</feature>
<reference evidence="4" key="1">
    <citation type="submission" date="2022-12" db="EMBL/GenBank/DDBJ databases">
        <title>Draft genome sequence of the thermophilic strain Brevibacillus thermoruber HT42, isolated from Los Humeros, Puebla, Mexico, with biotechnological potential.</title>
        <authorList>
            <person name="Lara Sanchez J."/>
            <person name="Solis Palacios R."/>
            <person name="Bustos Baena A.S."/>
            <person name="Ruz Baez A.E."/>
            <person name="Espinosa Luna G."/>
            <person name="Oliart Ros R.M."/>
        </authorList>
    </citation>
    <scope>NUCLEOTIDE SEQUENCE</scope>
    <source>
        <strain evidence="4">HT42</strain>
    </source>
</reference>
<dbReference type="InterPro" id="IPR025736">
    <property type="entry name" value="PucR_C-HTH_dom"/>
</dbReference>
<dbReference type="InterPro" id="IPR042070">
    <property type="entry name" value="PucR_C-HTH_sf"/>
</dbReference>